<dbReference type="Proteomes" id="UP001238540">
    <property type="component" value="Unassembled WGS sequence"/>
</dbReference>
<keyword evidence="1" id="KW-0732">Signal</keyword>
<protein>
    <submittedName>
        <fullName evidence="2">DUF3466 family protein</fullName>
    </submittedName>
</protein>
<feature type="chain" id="PRO_5046981508" evidence="1">
    <location>
        <begin position="24"/>
        <end position="529"/>
    </location>
</feature>
<evidence type="ECO:0000256" key="1">
    <source>
        <dbReference type="SAM" id="SignalP"/>
    </source>
</evidence>
<evidence type="ECO:0000313" key="2">
    <source>
        <dbReference type="EMBL" id="MDN3610064.1"/>
    </source>
</evidence>
<feature type="signal peptide" evidence="1">
    <location>
        <begin position="1"/>
        <end position="23"/>
    </location>
</feature>
<proteinExistence type="predicted"/>
<evidence type="ECO:0000313" key="3">
    <source>
        <dbReference type="Proteomes" id="UP001238540"/>
    </source>
</evidence>
<comment type="caution">
    <text evidence="2">The sequence shown here is derived from an EMBL/GenBank/DDBJ whole genome shotgun (WGS) entry which is preliminary data.</text>
</comment>
<dbReference type="InterPro" id="IPR022562">
    <property type="entry name" value="DUF3466"/>
</dbReference>
<organism evidence="2 3">
    <name type="scientific">Vibrio ostreicida</name>
    <dbReference type="NCBI Taxonomy" id="526588"/>
    <lineage>
        <taxon>Bacteria</taxon>
        <taxon>Pseudomonadati</taxon>
        <taxon>Pseudomonadota</taxon>
        <taxon>Gammaproteobacteria</taxon>
        <taxon>Vibrionales</taxon>
        <taxon>Vibrionaceae</taxon>
        <taxon>Vibrio</taxon>
    </lineage>
</organism>
<accession>A0ABT8BUJ0</accession>
<name>A0ABT8BUJ0_9VIBR</name>
<sequence>MIKNTFKLSSISLAVMTCFGANAAIYNVYDYQPVVDSSARTYGTAIAPEMATADCWSTTTCSQTSYNIAFEEQLTEQGFDYREEAPFRYTLGYQLLQEGKTGFETYCSNFLGYNGELCEEWVTNQYTNGYAKESAAFNNSLAYIEGAQIQSSNNNVIVNSLIDANNALGTYYGGTLQNRTAFYADAALDTSTYDQSKVWGKLVTGSNTYYVGSVSKQSTNDTNDYYSYGAVWDGTTLHTIPWVTNAAEDDRSIPQGSARDLATVNSIDYAVGYNADSDQRPVAAVFALSSLGSIPTNFVSRFQNDNGFQSSVLTSINNNGIAIGEVKYATAINKSFANALFYITDPANPNSSYKEFSGSIFFSGANGKAGGINNYDEVVGAIDYDTHKENNGGSPRAQRAFIAPLSTSGKAPLNNTPRYLDDLTNDGIVSSVNNQYRIIDATDINDAGVISGSAYYCSGGYDTTDINSKCNGGIPGAELIRAVKLVPINGATNSDIQARGVSEEKVDRQGGTLGAVALIVLALFGFRRK</sequence>
<reference evidence="3" key="1">
    <citation type="journal article" date="2019" name="Int. J. Syst. Evol. Microbiol.">
        <title>The Global Catalogue of Microorganisms (GCM) 10K type strain sequencing project: providing services to taxonomists for standard genome sequencing and annotation.</title>
        <authorList>
            <consortium name="The Broad Institute Genomics Platform"/>
            <consortium name="The Broad Institute Genome Sequencing Center for Infectious Disease"/>
            <person name="Wu L."/>
            <person name="Ma J."/>
        </authorList>
    </citation>
    <scope>NUCLEOTIDE SEQUENCE [LARGE SCALE GENOMIC DNA]</scope>
    <source>
        <strain evidence="3">CECT 7398</strain>
    </source>
</reference>
<keyword evidence="3" id="KW-1185">Reference proteome</keyword>
<dbReference type="Pfam" id="PF11949">
    <property type="entry name" value="DUF3466"/>
    <property type="match status" value="1"/>
</dbReference>
<dbReference type="RefSeq" id="WP_076588029.1">
    <property type="nucleotide sequence ID" value="NZ_JABEYA020000013.1"/>
</dbReference>
<gene>
    <name evidence="2" type="ORF">QWZ16_10170</name>
</gene>
<dbReference type="EMBL" id="JAUFQC010000001">
    <property type="protein sequence ID" value="MDN3610064.1"/>
    <property type="molecule type" value="Genomic_DNA"/>
</dbReference>